<evidence type="ECO:0000313" key="3">
    <source>
        <dbReference type="Proteomes" id="UP000218615"/>
    </source>
</evidence>
<dbReference type="PANTHER" id="PTHR34203">
    <property type="entry name" value="METHYLTRANSFERASE, FKBM FAMILY PROTEIN"/>
    <property type="match status" value="1"/>
</dbReference>
<dbReference type="NCBIfam" id="TIGR01444">
    <property type="entry name" value="fkbM_fam"/>
    <property type="match status" value="1"/>
</dbReference>
<dbReference type="InterPro" id="IPR029063">
    <property type="entry name" value="SAM-dependent_MTases_sf"/>
</dbReference>
<reference evidence="3" key="1">
    <citation type="submission" date="2017-06" db="EMBL/GenBank/DDBJ databases">
        <authorList>
            <person name="Cremers G."/>
        </authorList>
    </citation>
    <scope>NUCLEOTIDE SEQUENCE [LARGE SCALE GENOMIC DNA]</scope>
</reference>
<dbReference type="InterPro" id="IPR052514">
    <property type="entry name" value="SAM-dependent_MTase"/>
</dbReference>
<accession>A0A284VP28</accession>
<dbReference type="GO" id="GO:0032259">
    <property type="term" value="P:methylation"/>
    <property type="evidence" value="ECO:0007669"/>
    <property type="project" value="UniProtKB-KW"/>
</dbReference>
<evidence type="ECO:0000259" key="1">
    <source>
        <dbReference type="Pfam" id="PF05050"/>
    </source>
</evidence>
<dbReference type="InterPro" id="IPR006342">
    <property type="entry name" value="FkbM_mtfrase"/>
</dbReference>
<name>A0A284VP28_9EURY</name>
<keyword evidence="2" id="KW-0489">Methyltransferase</keyword>
<proteinExistence type="predicted"/>
<dbReference type="Gene3D" id="3.40.50.150">
    <property type="entry name" value="Vaccinia Virus protein VP39"/>
    <property type="match status" value="1"/>
</dbReference>
<dbReference type="GO" id="GO:0008168">
    <property type="term" value="F:methyltransferase activity"/>
    <property type="evidence" value="ECO:0007669"/>
    <property type="project" value="UniProtKB-KW"/>
</dbReference>
<feature type="domain" description="Methyltransferase FkbM" evidence="1">
    <location>
        <begin position="88"/>
        <end position="257"/>
    </location>
</feature>
<dbReference type="EMBL" id="FZMP01000124">
    <property type="protein sequence ID" value="SNQ60937.1"/>
    <property type="molecule type" value="Genomic_DNA"/>
</dbReference>
<organism evidence="2 3">
    <name type="scientific">Candidatus Methanoperedens nitratireducens</name>
    <dbReference type="NCBI Taxonomy" id="1392998"/>
    <lineage>
        <taxon>Archaea</taxon>
        <taxon>Methanobacteriati</taxon>
        <taxon>Methanobacteriota</taxon>
        <taxon>Stenosarchaea group</taxon>
        <taxon>Methanomicrobia</taxon>
        <taxon>Methanosarcinales</taxon>
        <taxon>ANME-2 cluster</taxon>
        <taxon>Candidatus Methanoperedentaceae</taxon>
        <taxon>Candidatus Methanoperedens</taxon>
    </lineage>
</organism>
<protein>
    <submittedName>
        <fullName evidence="2">Putative methyltransferase</fullName>
    </submittedName>
</protein>
<dbReference type="AlphaFoldDB" id="A0A284VP28"/>
<dbReference type="Proteomes" id="UP000218615">
    <property type="component" value="Unassembled WGS sequence"/>
</dbReference>
<sequence length="286" mass="33226">MKICLLHQTYQKKSYNTRRKQSLENAISKDNEDYQKNIEVKVPTFWGGEMSVVLPEDVSVSIWRYGYFEEDVVRYMLRFLTEGMTFIDIGAHFGFFTLLGSYLVGKSGKVLAFEPTPTTYQQLKKNIVCYSNNFNIEIYNCAAFSKETEIKFFDCGLVNSAYNSIFGLRKTDRSSIIKNEITVKARKIDDVLKGKKFKNLNFIKIDAESSEIHVLKGMIETLKNYKPNIIIEVGDFEVHGVPKSKEIITWLEQMNYSPYEIHNGEIVSHIVRERYEYCNLLFLANK</sequence>
<keyword evidence="3" id="KW-1185">Reference proteome</keyword>
<dbReference type="PANTHER" id="PTHR34203:SF15">
    <property type="entry name" value="SLL1173 PROTEIN"/>
    <property type="match status" value="1"/>
</dbReference>
<keyword evidence="2" id="KW-0808">Transferase</keyword>
<dbReference type="Pfam" id="PF05050">
    <property type="entry name" value="Methyltransf_21"/>
    <property type="match status" value="1"/>
</dbReference>
<gene>
    <name evidence="2" type="ORF">MNV_210044</name>
</gene>
<evidence type="ECO:0000313" key="2">
    <source>
        <dbReference type="EMBL" id="SNQ60937.1"/>
    </source>
</evidence>
<dbReference type="SUPFAM" id="SSF53335">
    <property type="entry name" value="S-adenosyl-L-methionine-dependent methyltransferases"/>
    <property type="match status" value="1"/>
</dbReference>